<name>A0ACC2D239_DIPCM</name>
<reference evidence="2" key="1">
    <citation type="journal article" date="2024" name="Proc. Natl. Acad. Sci. U.S.A.">
        <title>Extraordinary preservation of gene collinearity over three hundred million years revealed in homosporous lycophytes.</title>
        <authorList>
            <person name="Li C."/>
            <person name="Wickell D."/>
            <person name="Kuo L.Y."/>
            <person name="Chen X."/>
            <person name="Nie B."/>
            <person name="Liao X."/>
            <person name="Peng D."/>
            <person name="Ji J."/>
            <person name="Jenkins J."/>
            <person name="Williams M."/>
            <person name="Shu S."/>
            <person name="Plott C."/>
            <person name="Barry K."/>
            <person name="Rajasekar S."/>
            <person name="Grimwood J."/>
            <person name="Han X."/>
            <person name="Sun S."/>
            <person name="Hou Z."/>
            <person name="He W."/>
            <person name="Dai G."/>
            <person name="Sun C."/>
            <person name="Schmutz J."/>
            <person name="Leebens-Mack J.H."/>
            <person name="Li F.W."/>
            <person name="Wang L."/>
        </authorList>
    </citation>
    <scope>NUCLEOTIDE SEQUENCE [LARGE SCALE GENOMIC DNA]</scope>
    <source>
        <strain evidence="2">cv. PW_Plant_1</strain>
    </source>
</reference>
<protein>
    <submittedName>
        <fullName evidence="1">Uncharacterized protein</fullName>
    </submittedName>
</protein>
<comment type="caution">
    <text evidence="1">The sequence shown here is derived from an EMBL/GenBank/DDBJ whole genome shotgun (WGS) entry which is preliminary data.</text>
</comment>
<evidence type="ECO:0000313" key="2">
    <source>
        <dbReference type="Proteomes" id="UP001162992"/>
    </source>
</evidence>
<proteinExistence type="predicted"/>
<evidence type="ECO:0000313" key="1">
    <source>
        <dbReference type="EMBL" id="KAJ7548027.1"/>
    </source>
</evidence>
<dbReference type="EMBL" id="CM055099">
    <property type="protein sequence ID" value="KAJ7548027.1"/>
    <property type="molecule type" value="Genomic_DNA"/>
</dbReference>
<sequence length="312" mass="34953">MAHPCWSSSGHHETVAIALLLLFLGCYCAPPTLAFLEARDENPVTQQTFWSELWKHSWTLHTGGAQTRRRLKLASAVETDVNKATAITPRRDPLAGFELFTGGFNVSNRHYWSSVAFTGVWGYTLAVICFLFGLLTLMWHCCCWLCGYKRSRKKSFLAKSEMFRHLQFFCVFQFTACALISVAVIYWGNENMGKELKETSHLLVDTSSKVLNQVESALGTVDAATAPLDDTDMVKEIKAGCRRLNYTAHIVGRKIETTKIKIHTISKLVKLALTVTASVMTFLLFAGLVSAWCGWREILMMILHSTGVETTI</sequence>
<keyword evidence="2" id="KW-1185">Reference proteome</keyword>
<organism evidence="1 2">
    <name type="scientific">Diphasiastrum complanatum</name>
    <name type="common">Issler's clubmoss</name>
    <name type="synonym">Lycopodium complanatum</name>
    <dbReference type="NCBI Taxonomy" id="34168"/>
    <lineage>
        <taxon>Eukaryota</taxon>
        <taxon>Viridiplantae</taxon>
        <taxon>Streptophyta</taxon>
        <taxon>Embryophyta</taxon>
        <taxon>Tracheophyta</taxon>
        <taxon>Lycopodiopsida</taxon>
        <taxon>Lycopodiales</taxon>
        <taxon>Lycopodiaceae</taxon>
        <taxon>Lycopodioideae</taxon>
        <taxon>Diphasiastrum</taxon>
    </lineage>
</organism>
<dbReference type="Proteomes" id="UP001162992">
    <property type="component" value="Chromosome 8"/>
</dbReference>
<accession>A0ACC2D239</accession>
<gene>
    <name evidence="1" type="ORF">O6H91_08G114200</name>
</gene>